<dbReference type="PANTHER" id="PTHR34724">
    <property type="entry name" value="OS12G0596101 PROTEIN"/>
    <property type="match status" value="1"/>
</dbReference>
<keyword evidence="3" id="KW-1185">Reference proteome</keyword>
<accession>A0AA96JC46</accession>
<evidence type="ECO:0000313" key="2">
    <source>
        <dbReference type="EMBL" id="WNM26416.1"/>
    </source>
</evidence>
<dbReference type="Proteomes" id="UP001303408">
    <property type="component" value="Chromosome"/>
</dbReference>
<dbReference type="EMBL" id="CP134880">
    <property type="protein sequence ID" value="WNM26416.1"/>
    <property type="molecule type" value="Genomic_DNA"/>
</dbReference>
<gene>
    <name evidence="1" type="ORF">RN606_09240</name>
    <name evidence="2" type="ORF">RN607_09395</name>
</gene>
<evidence type="ECO:0000313" key="1">
    <source>
        <dbReference type="EMBL" id="WNM23551.1"/>
    </source>
</evidence>
<evidence type="ECO:0000313" key="3">
    <source>
        <dbReference type="Proteomes" id="UP001304125"/>
    </source>
</evidence>
<accession>A0AA96J9I9</accession>
<dbReference type="AlphaFoldDB" id="A0AA96J9I9"/>
<name>A0AA96J9I9_9MICO</name>
<organism evidence="1 3">
    <name type="scientific">Demequina capsici</name>
    <dbReference type="NCBI Taxonomy" id="3075620"/>
    <lineage>
        <taxon>Bacteria</taxon>
        <taxon>Bacillati</taxon>
        <taxon>Actinomycetota</taxon>
        <taxon>Actinomycetes</taxon>
        <taxon>Micrococcales</taxon>
        <taxon>Demequinaceae</taxon>
        <taxon>Demequina</taxon>
    </lineage>
</organism>
<dbReference type="EMBL" id="CP134879">
    <property type="protein sequence ID" value="WNM23551.1"/>
    <property type="molecule type" value="Genomic_DNA"/>
</dbReference>
<proteinExistence type="predicted"/>
<dbReference type="Proteomes" id="UP001304125">
    <property type="component" value="Chromosome"/>
</dbReference>
<dbReference type="PANTHER" id="PTHR34724:SF2">
    <property type="entry name" value="OS12G0596101 PROTEIN"/>
    <property type="match status" value="1"/>
</dbReference>
<dbReference type="RefSeq" id="WP_313496542.1">
    <property type="nucleotide sequence ID" value="NZ_CP134879.1"/>
</dbReference>
<reference evidence="1 3" key="1">
    <citation type="submission" date="2023-09" db="EMBL/GenBank/DDBJ databases">
        <title>Demequina sp. a novel bacteria isolated from Capsicum annuum.</title>
        <authorList>
            <person name="Humaira Z."/>
            <person name="Lee J."/>
            <person name="Cho D."/>
        </authorList>
    </citation>
    <scope>NUCLEOTIDE SEQUENCE [LARGE SCALE GENOMIC DNA]</scope>
    <source>
        <strain evidence="1 3">OYTSA14</strain>
        <strain evidence="2">PMTSA13</strain>
    </source>
</reference>
<sequence length="58" mass="5836">MCSPATCPRCGKTTWTGCGNHIEQALAGVPAAQRCSCDSAASGNGASANGIFGRMFGR</sequence>
<protein>
    <submittedName>
        <fullName evidence="1">Uncharacterized protein</fullName>
    </submittedName>
</protein>
<dbReference type="KEGG" id="dcp:RN607_09395"/>